<dbReference type="Proteomes" id="UP000012960">
    <property type="component" value="Unplaced"/>
</dbReference>
<gene>
    <name evidence="4" type="ORF">GSMUA_215420.1</name>
</gene>
<dbReference type="KEGG" id="mus:103978026"/>
<dbReference type="Gene3D" id="1.10.340.30">
    <property type="entry name" value="Hypothetical protein, domain 2"/>
    <property type="match status" value="1"/>
</dbReference>
<dbReference type="GO" id="GO:0006281">
    <property type="term" value="P:DNA repair"/>
    <property type="evidence" value="ECO:0007669"/>
    <property type="project" value="InterPro"/>
</dbReference>
<feature type="compositionally biased region" description="Low complexity" evidence="3">
    <location>
        <begin position="95"/>
        <end position="120"/>
    </location>
</feature>
<dbReference type="SUPFAM" id="SSF48150">
    <property type="entry name" value="DNA-glycosylase"/>
    <property type="match status" value="1"/>
</dbReference>
<evidence type="ECO:0000256" key="3">
    <source>
        <dbReference type="SAM" id="MobiDB-lite"/>
    </source>
</evidence>
<dbReference type="InterPro" id="IPR045138">
    <property type="entry name" value="MeCP2/MBD4"/>
</dbReference>
<sequence length="375" mass="41457">MVILHGRSIDDIVSAFAYKPQPHHKFPFGNDDESSPPPSSPSPPSKASSLVRVGRGDGQNTTRGGGDFEPVEEGPNTPPLPQPPLLKNKRRKKTLASLTSTSTSSSSASPPSSSSSLPSSFIRTTVGGKPLVVSRFFPLPPQASSPVVIGVKDPKSQKSRSTGKCIPSRSADKEKRTKKKKKINCIDENLDDEEKEERSRQQLEKSGRMGKQAIAQLSAAEKKSDAYRRVPANSAWEPPASCHHLLQERHSFDPWRVLIICMLLNVTSGRQVEKVLPGLFLLCPDAEATTKVPEEEIEKVIQTLGLQKKRARMIKHFSCEYLRNDWTHVTQLHGIGKYAADAYAIFCVGKPEQVVPRDHKLLDYWSFVCSKSETE</sequence>
<reference evidence="4" key="1">
    <citation type="submission" date="2021-03" db="EMBL/GenBank/DDBJ databases">
        <authorList>
            <consortium name="Genoscope - CEA"/>
            <person name="William W."/>
        </authorList>
    </citation>
    <scope>NUCLEOTIDE SEQUENCE</scope>
    <source>
        <strain evidence="4">Doubled-haploid Pahang</strain>
    </source>
</reference>
<dbReference type="GO" id="GO:0005634">
    <property type="term" value="C:nucleus"/>
    <property type="evidence" value="ECO:0000318"/>
    <property type="project" value="GO_Central"/>
</dbReference>
<feature type="compositionally biased region" description="Basic and acidic residues" evidence="3">
    <location>
        <begin position="196"/>
        <end position="207"/>
    </location>
</feature>
<dbReference type="GO" id="GO:0003677">
    <property type="term" value="F:DNA binding"/>
    <property type="evidence" value="ECO:0000318"/>
    <property type="project" value="GO_Central"/>
</dbReference>
<evidence type="ECO:0000313" key="4">
    <source>
        <dbReference type="EMBL" id="CAG1849956.1"/>
    </source>
</evidence>
<dbReference type="GO" id="GO:0003824">
    <property type="term" value="F:catalytic activity"/>
    <property type="evidence" value="ECO:0007669"/>
    <property type="project" value="InterPro"/>
</dbReference>
<dbReference type="InterPro" id="IPR011257">
    <property type="entry name" value="DNA_glycosylase"/>
</dbReference>
<evidence type="ECO:0000313" key="5">
    <source>
        <dbReference type="EnsemblPlants" id="Ma03_p12580.1"/>
    </source>
</evidence>
<feature type="compositionally biased region" description="Pro residues" evidence="3">
    <location>
        <begin position="35"/>
        <end position="44"/>
    </location>
</feature>
<dbReference type="PANTHER" id="PTHR15074:SF0">
    <property type="entry name" value="METHYL-CPG-BINDING DOMAIN PROTEIN 4-LIKE PROTEIN"/>
    <property type="match status" value="1"/>
</dbReference>
<dbReference type="OrthoDB" id="10265068at2759"/>
<evidence type="ECO:0000256" key="1">
    <source>
        <dbReference type="ARBA" id="ARBA00004123"/>
    </source>
</evidence>
<protein>
    <submittedName>
        <fullName evidence="4">(wild Malaysian banana) hypothetical protein</fullName>
    </submittedName>
</protein>
<comment type="subcellular location">
    <subcellularLocation>
        <location evidence="1">Nucleus</location>
    </subcellularLocation>
</comment>
<organism evidence="5 6">
    <name type="scientific">Musa acuminata subsp. malaccensis</name>
    <name type="common">Wild banana</name>
    <name type="synonym">Musa malaccensis</name>
    <dbReference type="NCBI Taxonomy" id="214687"/>
    <lineage>
        <taxon>Eukaryota</taxon>
        <taxon>Viridiplantae</taxon>
        <taxon>Streptophyta</taxon>
        <taxon>Embryophyta</taxon>
        <taxon>Tracheophyta</taxon>
        <taxon>Spermatophyta</taxon>
        <taxon>Magnoliopsida</taxon>
        <taxon>Liliopsida</taxon>
        <taxon>Zingiberales</taxon>
        <taxon>Musaceae</taxon>
        <taxon>Musa</taxon>
    </lineage>
</organism>
<keyword evidence="6" id="KW-1185">Reference proteome</keyword>
<feature type="region of interest" description="Disordered" evidence="3">
    <location>
        <begin position="21"/>
        <end position="212"/>
    </location>
</feature>
<proteinExistence type="predicted"/>
<dbReference type="AlphaFoldDB" id="A0A804IBC2"/>
<dbReference type="InParanoid" id="A0A804IBC2"/>
<dbReference type="Gramene" id="Ma03_t12580.1">
    <property type="protein sequence ID" value="Ma03_p12580.1"/>
    <property type="gene ID" value="Ma03_g12580"/>
</dbReference>
<dbReference type="PANTHER" id="PTHR15074">
    <property type="entry name" value="METHYL-CPG-BINDING PROTEIN"/>
    <property type="match status" value="1"/>
</dbReference>
<accession>A0A804IBC2</accession>
<dbReference type="EnsemblPlants" id="Ma03_t12580.1">
    <property type="protein sequence ID" value="Ma03_p12580.1"/>
    <property type="gene ID" value="Ma03_g12580"/>
</dbReference>
<evidence type="ECO:0000256" key="2">
    <source>
        <dbReference type="ARBA" id="ARBA00023242"/>
    </source>
</evidence>
<dbReference type="EMBL" id="HG996468">
    <property type="protein sequence ID" value="CAG1849956.1"/>
    <property type="molecule type" value="Genomic_DNA"/>
</dbReference>
<keyword evidence="2" id="KW-0539">Nucleus</keyword>
<reference evidence="5" key="2">
    <citation type="submission" date="2021-05" db="UniProtKB">
        <authorList>
            <consortium name="EnsemblPlants"/>
        </authorList>
    </citation>
    <scope>IDENTIFICATION</scope>
    <source>
        <strain evidence="5">subsp. malaccensis</strain>
    </source>
</reference>
<evidence type="ECO:0000313" key="6">
    <source>
        <dbReference type="Proteomes" id="UP000012960"/>
    </source>
</evidence>
<name>A0A804IBC2_MUSAM</name>